<protein>
    <recommendedName>
        <fullName evidence="4">Bacterial bifunctional deaminase-reductase C-terminal domain-containing protein</fullName>
    </recommendedName>
</protein>
<keyword evidence="3" id="KW-0560">Oxidoreductase</keyword>
<keyword evidence="2" id="KW-0521">NADP</keyword>
<evidence type="ECO:0000259" key="4">
    <source>
        <dbReference type="Pfam" id="PF01872"/>
    </source>
</evidence>
<dbReference type="Proteomes" id="UP000029721">
    <property type="component" value="Unassembled WGS sequence"/>
</dbReference>
<accession>A0ABR4WRB5</accession>
<dbReference type="InterPro" id="IPR002734">
    <property type="entry name" value="RibDG_C"/>
</dbReference>
<dbReference type="PANTHER" id="PTHR38011:SF7">
    <property type="entry name" value="2,5-DIAMINO-6-RIBOSYLAMINO-4(3H)-PYRIMIDINONE 5'-PHOSPHATE REDUCTASE"/>
    <property type="match status" value="1"/>
</dbReference>
<reference evidence="5 6" key="1">
    <citation type="submission" date="2014-06" db="EMBL/GenBank/DDBJ databases">
        <title>Draft genome sequence of an extremely salt tolerant bacteria Halomonas salina/CIFRI 1.</title>
        <authorList>
            <person name="Behera B.D."/>
            <person name="Meena D.K."/>
            <person name="Das P."/>
            <person name="Maharana J."/>
            <person name="Paria P."/>
            <person name="Sharma A.P."/>
            <person name="Shamsudheen K.V."/>
            <person name="Rijit J."/>
            <person name="Dixit V."/>
            <person name="Verma A."/>
            <person name="Scaria V."/>
            <person name="Sivasubbu S."/>
        </authorList>
    </citation>
    <scope>NUCLEOTIDE SEQUENCE [LARGE SCALE GENOMIC DNA]</scope>
    <source>
        <strain evidence="5 6">CIFRI 1</strain>
    </source>
</reference>
<evidence type="ECO:0000313" key="5">
    <source>
        <dbReference type="EMBL" id="KGE76960.1"/>
    </source>
</evidence>
<evidence type="ECO:0000256" key="1">
    <source>
        <dbReference type="ARBA" id="ARBA00005104"/>
    </source>
</evidence>
<feature type="domain" description="Bacterial bifunctional deaminase-reductase C-terminal" evidence="4">
    <location>
        <begin position="3"/>
        <end position="203"/>
    </location>
</feature>
<evidence type="ECO:0000256" key="3">
    <source>
        <dbReference type="ARBA" id="ARBA00023002"/>
    </source>
</evidence>
<evidence type="ECO:0000313" key="6">
    <source>
        <dbReference type="Proteomes" id="UP000029721"/>
    </source>
</evidence>
<organism evidence="5 6">
    <name type="scientific">Halomonas salina</name>
    <dbReference type="NCBI Taxonomy" id="42565"/>
    <lineage>
        <taxon>Bacteria</taxon>
        <taxon>Pseudomonadati</taxon>
        <taxon>Pseudomonadota</taxon>
        <taxon>Gammaproteobacteria</taxon>
        <taxon>Oceanospirillales</taxon>
        <taxon>Halomonadaceae</taxon>
        <taxon>Halomonas</taxon>
    </lineage>
</organism>
<comment type="caution">
    <text evidence="5">The sequence shown here is derived from an EMBL/GenBank/DDBJ whole genome shotgun (WGS) entry which is preliminary data.</text>
</comment>
<dbReference type="PANTHER" id="PTHR38011">
    <property type="entry name" value="DIHYDROFOLATE REDUCTASE FAMILY PROTEIN (AFU_ORTHOLOGUE AFUA_8G06820)"/>
    <property type="match status" value="1"/>
</dbReference>
<dbReference type="EMBL" id="JOKD01000059">
    <property type="protein sequence ID" value="KGE76960.1"/>
    <property type="molecule type" value="Genomic_DNA"/>
</dbReference>
<evidence type="ECO:0000256" key="2">
    <source>
        <dbReference type="ARBA" id="ARBA00022857"/>
    </source>
</evidence>
<dbReference type="SUPFAM" id="SSF53597">
    <property type="entry name" value="Dihydrofolate reductase-like"/>
    <property type="match status" value="1"/>
</dbReference>
<dbReference type="InterPro" id="IPR050765">
    <property type="entry name" value="Riboflavin_Biosynth_HTPR"/>
</dbReference>
<comment type="pathway">
    <text evidence="1">Cofactor biosynthesis; riboflavin biosynthesis.</text>
</comment>
<dbReference type="RefSeq" id="WP_035599226.1">
    <property type="nucleotide sequence ID" value="NZ_JOKD01000059.1"/>
</dbReference>
<keyword evidence="6" id="KW-1185">Reference proteome</keyword>
<proteinExistence type="predicted"/>
<sequence length="240" mass="25325">MRPRITCHMITSLDGRLHPARWSDPGDDRIDDLVGTHYEAAAGRIGAEGWIVGRRTMAEFVDQDADPERLEAPMTRPNHLAERGGRDLCVAIDPAGRLRFDADHIEGDHAVVILSERVTDAALARLRVAGVSYLFAGPDGDRLTSALDALGEAFGVSHLLLEGGGTTNGAFLAAGLIDAFSTLICPALDGLAGEASIVEHAGPAGSRPAAGQRLLLAACEPLSGGVVWLRHDVERAESVS</sequence>
<dbReference type="Pfam" id="PF01872">
    <property type="entry name" value="RibD_C"/>
    <property type="match status" value="1"/>
</dbReference>
<name>A0ABR4WRB5_9GAMM</name>
<gene>
    <name evidence="5" type="ORF">FP66_13220</name>
</gene>
<dbReference type="InterPro" id="IPR024072">
    <property type="entry name" value="DHFR-like_dom_sf"/>
</dbReference>
<dbReference type="Gene3D" id="3.40.430.10">
    <property type="entry name" value="Dihydrofolate Reductase, subunit A"/>
    <property type="match status" value="1"/>
</dbReference>